<dbReference type="AlphaFoldDB" id="A0AAX4JR43"/>
<dbReference type="RefSeq" id="XP_066074664.1">
    <property type="nucleotide sequence ID" value="XM_066218567.1"/>
</dbReference>
<dbReference type="GeneID" id="91093472"/>
<evidence type="ECO:0008006" key="3">
    <source>
        <dbReference type="Google" id="ProtNLM"/>
    </source>
</evidence>
<dbReference type="EMBL" id="CP144100">
    <property type="protein sequence ID" value="WWC87901.1"/>
    <property type="molecule type" value="Genomic_DNA"/>
</dbReference>
<name>A0AAX4JR43_9TREE</name>
<evidence type="ECO:0000313" key="1">
    <source>
        <dbReference type="EMBL" id="WWC87901.1"/>
    </source>
</evidence>
<gene>
    <name evidence="1" type="ORF">L201_002801</name>
</gene>
<sequence>MVETSKINIAAALSGYIIPPLLPIPLLRLIPIISSTVSLQWAIDEYQFLSSWKFSQFETALSTDEAKGTNDIDLQKSNEILPKWFRDWGPRGTLILFSSFPWSVGSALTNIYQLYKQNQVWSLNSSKTFYTLGAILACSHMLFGPKALGLLKKIRNGEPDGKPLESLSIWLRMHTLRTFITDLPAVSCFVVAAVKATQGR</sequence>
<protein>
    <recommendedName>
        <fullName evidence="3">Integral membrane protein</fullName>
    </recommendedName>
</protein>
<organism evidence="1 2">
    <name type="scientific">Kwoniella dendrophila CBS 6074</name>
    <dbReference type="NCBI Taxonomy" id="1295534"/>
    <lineage>
        <taxon>Eukaryota</taxon>
        <taxon>Fungi</taxon>
        <taxon>Dikarya</taxon>
        <taxon>Basidiomycota</taxon>
        <taxon>Agaricomycotina</taxon>
        <taxon>Tremellomycetes</taxon>
        <taxon>Tremellales</taxon>
        <taxon>Cryptococcaceae</taxon>
        <taxon>Kwoniella</taxon>
    </lineage>
</organism>
<proteinExistence type="predicted"/>
<evidence type="ECO:0000313" key="2">
    <source>
        <dbReference type="Proteomes" id="UP001355207"/>
    </source>
</evidence>
<keyword evidence="2" id="KW-1185">Reference proteome</keyword>
<dbReference type="Proteomes" id="UP001355207">
    <property type="component" value="Chromosome 3"/>
</dbReference>
<accession>A0AAX4JR43</accession>
<reference evidence="1 2" key="1">
    <citation type="submission" date="2024-01" db="EMBL/GenBank/DDBJ databases">
        <title>Comparative genomics of Cryptococcus and Kwoniella reveals pathogenesis evolution and contrasting modes of karyotype evolution via chromosome fusion or intercentromeric recombination.</title>
        <authorList>
            <person name="Coelho M.A."/>
            <person name="David-Palma M."/>
            <person name="Shea T."/>
            <person name="Bowers K."/>
            <person name="McGinley-Smith S."/>
            <person name="Mohammad A.W."/>
            <person name="Gnirke A."/>
            <person name="Yurkov A.M."/>
            <person name="Nowrousian M."/>
            <person name="Sun S."/>
            <person name="Cuomo C.A."/>
            <person name="Heitman J."/>
        </authorList>
    </citation>
    <scope>NUCLEOTIDE SEQUENCE [LARGE SCALE GENOMIC DNA]</scope>
    <source>
        <strain evidence="1 2">CBS 6074</strain>
    </source>
</reference>